<dbReference type="GO" id="GO:0003677">
    <property type="term" value="F:DNA binding"/>
    <property type="evidence" value="ECO:0007669"/>
    <property type="project" value="UniProtKB-KW"/>
</dbReference>
<keyword evidence="6" id="KW-0051">Antiviral defense</keyword>
<evidence type="ECO:0000256" key="2">
    <source>
        <dbReference type="ARBA" id="ARBA00022723"/>
    </source>
</evidence>
<evidence type="ECO:0000256" key="6">
    <source>
        <dbReference type="ARBA" id="ARBA00023118"/>
    </source>
</evidence>
<dbReference type="Gene3D" id="1.20.120.920">
    <property type="entry name" value="CRISPR-associated endonuclease Cas1, C-terminal domain"/>
    <property type="match status" value="1"/>
</dbReference>
<organism evidence="9">
    <name type="scientific">freshwater metagenome</name>
    <dbReference type="NCBI Taxonomy" id="449393"/>
    <lineage>
        <taxon>unclassified sequences</taxon>
        <taxon>metagenomes</taxon>
        <taxon>ecological metagenomes</taxon>
    </lineage>
</organism>
<dbReference type="InterPro" id="IPR042206">
    <property type="entry name" value="CRISPR-assoc_Cas1_C"/>
</dbReference>
<dbReference type="PANTHER" id="PTHR34353:SF2">
    <property type="entry name" value="CRISPR-ASSOCIATED ENDONUCLEASE CAS1 1"/>
    <property type="match status" value="1"/>
</dbReference>
<evidence type="ECO:0000256" key="5">
    <source>
        <dbReference type="ARBA" id="ARBA00022842"/>
    </source>
</evidence>
<keyword evidence="1" id="KW-0540">Nuclease</keyword>
<dbReference type="PANTHER" id="PTHR34353">
    <property type="entry name" value="CRISPR-ASSOCIATED ENDONUCLEASE CAS1 1"/>
    <property type="match status" value="1"/>
</dbReference>
<dbReference type="EMBL" id="CAFBRZ010000092">
    <property type="protein sequence ID" value="CAB5160212.1"/>
    <property type="molecule type" value="Genomic_DNA"/>
</dbReference>
<proteinExistence type="inferred from homology"/>
<dbReference type="GO" id="GO:0046872">
    <property type="term" value="F:metal ion binding"/>
    <property type="evidence" value="ECO:0007669"/>
    <property type="project" value="UniProtKB-KW"/>
</dbReference>
<evidence type="ECO:0000313" key="9">
    <source>
        <dbReference type="EMBL" id="CAB5160212.1"/>
    </source>
</evidence>
<dbReference type="GO" id="GO:0043571">
    <property type="term" value="P:maintenance of CRISPR repeat elements"/>
    <property type="evidence" value="ECO:0007669"/>
    <property type="project" value="InterPro"/>
</dbReference>
<keyword evidence="3" id="KW-0255">Endonuclease</keyword>
<dbReference type="InterPro" id="IPR002729">
    <property type="entry name" value="CRISPR-assoc_Cas1"/>
</dbReference>
<protein>
    <submittedName>
        <fullName evidence="9">Unannotated protein</fullName>
    </submittedName>
</protein>
<name>A0A6J7W8W2_9ZZZZ</name>
<dbReference type="AlphaFoldDB" id="A0A6J7W8W2"/>
<dbReference type="NCBIfam" id="TIGR00287">
    <property type="entry name" value="cas1"/>
    <property type="match status" value="1"/>
</dbReference>
<dbReference type="Gene3D" id="3.100.10.20">
    <property type="entry name" value="CRISPR-associated endonuclease Cas1, N-terminal domain"/>
    <property type="match status" value="1"/>
</dbReference>
<dbReference type="GO" id="GO:0004520">
    <property type="term" value="F:DNA endonuclease activity"/>
    <property type="evidence" value="ECO:0007669"/>
    <property type="project" value="InterPro"/>
</dbReference>
<dbReference type="NCBIfam" id="TIGR03639">
    <property type="entry name" value="cas1_NMENI"/>
    <property type="match status" value="1"/>
</dbReference>
<dbReference type="InterPro" id="IPR050646">
    <property type="entry name" value="Cas1"/>
</dbReference>
<dbReference type="GO" id="GO:0016787">
    <property type="term" value="F:hydrolase activity"/>
    <property type="evidence" value="ECO:0007669"/>
    <property type="project" value="UniProtKB-KW"/>
</dbReference>
<evidence type="ECO:0000256" key="4">
    <source>
        <dbReference type="ARBA" id="ARBA00022801"/>
    </source>
</evidence>
<dbReference type="GO" id="GO:0051607">
    <property type="term" value="P:defense response to virus"/>
    <property type="evidence" value="ECO:0007669"/>
    <property type="project" value="UniProtKB-KW"/>
</dbReference>
<accession>A0A6J7W8W2</accession>
<dbReference type="Pfam" id="PF01867">
    <property type="entry name" value="Cas_Cas1"/>
    <property type="match status" value="1"/>
</dbReference>
<keyword evidence="4" id="KW-0378">Hydrolase</keyword>
<dbReference type="InterPro" id="IPR042211">
    <property type="entry name" value="CRISPR-assoc_Cas1_N"/>
</dbReference>
<evidence type="ECO:0000256" key="7">
    <source>
        <dbReference type="ARBA" id="ARBA00023125"/>
    </source>
</evidence>
<dbReference type="HAMAP" id="MF_01470">
    <property type="entry name" value="Cas1"/>
    <property type="match status" value="1"/>
</dbReference>
<dbReference type="InterPro" id="IPR019855">
    <property type="entry name" value="CRISPR-assoc_Cas1_NMENI"/>
</dbReference>
<evidence type="ECO:0000256" key="1">
    <source>
        <dbReference type="ARBA" id="ARBA00022722"/>
    </source>
</evidence>
<keyword evidence="2" id="KW-0479">Metal-binding</keyword>
<reference evidence="9" key="1">
    <citation type="submission" date="2020-05" db="EMBL/GenBank/DDBJ databases">
        <authorList>
            <person name="Chiriac C."/>
            <person name="Salcher M."/>
            <person name="Ghai R."/>
            <person name="Kavagutti S V."/>
        </authorList>
    </citation>
    <scope>NUCLEOTIDE SEQUENCE</scope>
</reference>
<keyword evidence="7" id="KW-0238">DNA-binding</keyword>
<sequence>MAWRSVIISHPAKLKRDHHSLAIEQEQTACVPFEDIAVIVLNHREITLTHPVLSACGEYGISLFATSDTHHPSGVFLPFLTHSRATRWMRLQLNFARPVAKQTWARIVRQKISNQAICLRLVGRDGADQLESYARRVRSGDVGNLEGQAAAFYFVQLFGKGFHREQVRFVNAALNYGYAVLRGAIARGLVAHGLLPSLGLFHASEQNAFNLADDVIEPFRPIVDLFVSKHITADIDELRSEDKVQLVGLLNVDMGMPRGKMSVLSAIEQTIESLVRVYDGGSETFIELPVLLGLEQHYLEC</sequence>
<evidence type="ECO:0000256" key="3">
    <source>
        <dbReference type="ARBA" id="ARBA00022759"/>
    </source>
</evidence>
<gene>
    <name evidence="9" type="ORF">UFOPK4444_01238</name>
</gene>
<keyword evidence="8" id="KW-0464">Manganese</keyword>
<keyword evidence="5" id="KW-0460">Magnesium</keyword>
<evidence type="ECO:0000256" key="8">
    <source>
        <dbReference type="ARBA" id="ARBA00023211"/>
    </source>
</evidence>